<evidence type="ECO:0000256" key="6">
    <source>
        <dbReference type="SAM" id="Phobius"/>
    </source>
</evidence>
<dbReference type="PANTHER" id="PTHR30213:SF1">
    <property type="entry name" value="INNER MEMBRANE PROTEIN YHJD"/>
    <property type="match status" value="1"/>
</dbReference>
<dbReference type="GO" id="GO:0005886">
    <property type="term" value="C:plasma membrane"/>
    <property type="evidence" value="ECO:0007669"/>
    <property type="project" value="UniProtKB-SubCell"/>
</dbReference>
<dbReference type="AlphaFoldDB" id="A0AA86N1B9"/>
<dbReference type="NCBIfam" id="TIGR00765">
    <property type="entry name" value="yihY_not_rbn"/>
    <property type="match status" value="1"/>
</dbReference>
<evidence type="ECO:0000256" key="1">
    <source>
        <dbReference type="ARBA" id="ARBA00004651"/>
    </source>
</evidence>
<feature type="transmembrane region" description="Helical" evidence="6">
    <location>
        <begin position="146"/>
        <end position="173"/>
    </location>
</feature>
<sequence length="384" mass="40910">MKSVSWSSIRPAVLWGLFKQTAIEWSEDKVPRLGAALAYYTIFAIVPLLVIIIAMVGLFFGQEAAKSHILTQLAGLVGPQSAEAIRDMLQRANQPSTGIVATAVAGGTLLLGASGLFGQLQDALNTIWGVKPRPGRGMWGLIQDRFLSLMAVLGTGFLLLVSLVLSAALSALGTWFGGLLPAPELLLQALNFLLSLGVITVLFAMMFKLLPDARIAWRDVWVGAGITALLFTLGKILIGLYLGKSDVGSAYGAAGSLVIVLVWVYYSAQILLFGAEFTQVYANAGGTAIVPTEQAVAVDEQNVGGGHPRAGLHRTSAAMRSTTATPASSAAYGPDRLEAGGVRRSSSRPLGQWDRWVGGTLLIWWGLQLLRRRENLRTGEARRG</sequence>
<feature type="transmembrane region" description="Helical" evidence="6">
    <location>
        <begin position="37"/>
        <end position="60"/>
    </location>
</feature>
<keyword evidence="8" id="KW-1185">Reference proteome</keyword>
<proteinExistence type="predicted"/>
<evidence type="ECO:0000256" key="5">
    <source>
        <dbReference type="ARBA" id="ARBA00023136"/>
    </source>
</evidence>
<reference evidence="7" key="1">
    <citation type="submission" date="2022-10" db="EMBL/GenBank/DDBJ databases">
        <authorList>
            <person name="Koch H."/>
        </authorList>
    </citation>
    <scope>NUCLEOTIDE SEQUENCE</scope>
    <source>
        <strain evidence="7">DNF</strain>
    </source>
</reference>
<keyword evidence="5 6" id="KW-0472">Membrane</keyword>
<gene>
    <name evidence="7" type="ORF">DNFV4_03259</name>
</gene>
<comment type="subcellular location">
    <subcellularLocation>
        <location evidence="1">Cell membrane</location>
        <topology evidence="1">Multi-pass membrane protein</topology>
    </subcellularLocation>
</comment>
<keyword evidence="2" id="KW-1003">Cell membrane</keyword>
<keyword evidence="3 6" id="KW-0812">Transmembrane</keyword>
<dbReference type="Pfam" id="PF03631">
    <property type="entry name" value="Virul_fac_BrkB"/>
    <property type="match status" value="1"/>
</dbReference>
<organism evidence="7 8">
    <name type="scientific">Nitrospira tepida</name>
    <dbReference type="NCBI Taxonomy" id="2973512"/>
    <lineage>
        <taxon>Bacteria</taxon>
        <taxon>Pseudomonadati</taxon>
        <taxon>Nitrospirota</taxon>
        <taxon>Nitrospiria</taxon>
        <taxon>Nitrospirales</taxon>
        <taxon>Nitrospiraceae</taxon>
        <taxon>Nitrospira</taxon>
    </lineage>
</organism>
<feature type="transmembrane region" description="Helical" evidence="6">
    <location>
        <begin position="248"/>
        <end position="266"/>
    </location>
</feature>
<evidence type="ECO:0000256" key="3">
    <source>
        <dbReference type="ARBA" id="ARBA00022692"/>
    </source>
</evidence>
<evidence type="ECO:0000256" key="4">
    <source>
        <dbReference type="ARBA" id="ARBA00022989"/>
    </source>
</evidence>
<protein>
    <submittedName>
        <fullName evidence="7">Ribonuclease BN</fullName>
    </submittedName>
</protein>
<name>A0AA86N1B9_9BACT</name>
<evidence type="ECO:0000313" key="8">
    <source>
        <dbReference type="Proteomes" id="UP001179121"/>
    </source>
</evidence>
<keyword evidence="4 6" id="KW-1133">Transmembrane helix</keyword>
<dbReference type="KEGG" id="nti:DNFV4_03259"/>
<dbReference type="Proteomes" id="UP001179121">
    <property type="component" value="Chromosome"/>
</dbReference>
<accession>A0AA86N1B9</accession>
<feature type="transmembrane region" description="Helical" evidence="6">
    <location>
        <begin position="219"/>
        <end position="242"/>
    </location>
</feature>
<dbReference type="RefSeq" id="WP_289269538.1">
    <property type="nucleotide sequence ID" value="NZ_OX365700.1"/>
</dbReference>
<dbReference type="PANTHER" id="PTHR30213">
    <property type="entry name" value="INNER MEMBRANE PROTEIN YHJD"/>
    <property type="match status" value="1"/>
</dbReference>
<dbReference type="EMBL" id="OX365700">
    <property type="protein sequence ID" value="CAI4032829.1"/>
    <property type="molecule type" value="Genomic_DNA"/>
</dbReference>
<dbReference type="InterPro" id="IPR017039">
    <property type="entry name" value="Virul_fac_BrkB"/>
</dbReference>
<evidence type="ECO:0000313" key="7">
    <source>
        <dbReference type="EMBL" id="CAI4032829.1"/>
    </source>
</evidence>
<feature type="transmembrane region" description="Helical" evidence="6">
    <location>
        <begin position="185"/>
        <end position="207"/>
    </location>
</feature>
<evidence type="ECO:0000256" key="2">
    <source>
        <dbReference type="ARBA" id="ARBA00022475"/>
    </source>
</evidence>